<evidence type="ECO:0000256" key="1">
    <source>
        <dbReference type="SAM" id="MobiDB-lite"/>
    </source>
</evidence>
<proteinExistence type="predicted"/>
<evidence type="ECO:0000313" key="3">
    <source>
        <dbReference type="Proteomes" id="UP000572754"/>
    </source>
</evidence>
<feature type="compositionally biased region" description="Basic and acidic residues" evidence="1">
    <location>
        <begin position="140"/>
        <end position="149"/>
    </location>
</feature>
<sequence>MDNNNSHSTADDPYKLTESDFSEQISVLTSFKEAKKVMSTQAIREIHAYLKPGMWIRDSRPPSNHVTYHAIKQKSSGSGGSMYYPYFFVFQAIFPSTKALKGMCGDVGRHWDAQVSKDEPFYPRLGDSKKELHLIKGKDPASLRQDEHPSQSQDTPAVFTPTHGGKSEMEDENDGIQVATGTACTTSQPVPISASDPLRNYDEEQANFRSEPERRFAEVQAQMQQDAIEP</sequence>
<dbReference type="AlphaFoldDB" id="A0A8H5U3G6"/>
<name>A0A8H5U3G6_FUSCI</name>
<accession>A0A8H5U3G6</accession>
<reference evidence="2 3" key="2">
    <citation type="submission" date="2020-05" db="EMBL/GenBank/DDBJ databases">
        <title>Identification and distribution of gene clusters putatively required for synthesis of sphingolipid metabolism inhibitors in phylogenetically diverse species of the filamentous fungus Fusarium.</title>
        <authorList>
            <person name="Kim H.-S."/>
            <person name="Busman M."/>
            <person name="Brown D.W."/>
            <person name="Divon H."/>
            <person name="Uhlig S."/>
            <person name="Proctor R.H."/>
        </authorList>
    </citation>
    <scope>NUCLEOTIDE SEQUENCE [LARGE SCALE GENOMIC DNA]</scope>
    <source>
        <strain evidence="2 3">NRRL 25331</strain>
    </source>
</reference>
<dbReference type="Proteomes" id="UP000572754">
    <property type="component" value="Unassembled WGS sequence"/>
</dbReference>
<feature type="compositionally biased region" description="Polar residues" evidence="1">
    <location>
        <begin position="221"/>
        <end position="230"/>
    </location>
</feature>
<feature type="compositionally biased region" description="Polar residues" evidence="1">
    <location>
        <begin position="179"/>
        <end position="190"/>
    </location>
</feature>
<organism evidence="2 3">
    <name type="scientific">Fusarium circinatum</name>
    <name type="common">Pitch canker fungus</name>
    <name type="synonym">Gibberella circinata</name>
    <dbReference type="NCBI Taxonomy" id="48490"/>
    <lineage>
        <taxon>Eukaryota</taxon>
        <taxon>Fungi</taxon>
        <taxon>Dikarya</taxon>
        <taxon>Ascomycota</taxon>
        <taxon>Pezizomycotina</taxon>
        <taxon>Sordariomycetes</taxon>
        <taxon>Hypocreomycetidae</taxon>
        <taxon>Hypocreales</taxon>
        <taxon>Nectriaceae</taxon>
        <taxon>Fusarium</taxon>
        <taxon>Fusarium fujikuroi species complex</taxon>
    </lineage>
</organism>
<protein>
    <submittedName>
        <fullName evidence="2">Uncharacterized protein</fullName>
    </submittedName>
</protein>
<gene>
    <name evidence="2" type="ORF">FCIRC_5322</name>
</gene>
<feature type="region of interest" description="Disordered" evidence="1">
    <location>
        <begin position="140"/>
        <end position="230"/>
    </location>
</feature>
<keyword evidence="3" id="KW-1185">Reference proteome</keyword>
<dbReference type="EMBL" id="JAAQPE010000174">
    <property type="protein sequence ID" value="KAF5681893.1"/>
    <property type="molecule type" value="Genomic_DNA"/>
</dbReference>
<reference evidence="3" key="1">
    <citation type="journal article" date="2020" name="BMC Genomics">
        <title>Correction to: Identification and distribution of gene clusters required for synthesis of sphingolipid metabolism inhibitors in diverse species of the filamentous fungus Fusarium.</title>
        <authorList>
            <person name="Kim H.S."/>
            <person name="Lohmar J.M."/>
            <person name="Busman M."/>
            <person name="Brown D.W."/>
            <person name="Naumann T.A."/>
            <person name="Divon H.H."/>
            <person name="Lysoe E."/>
            <person name="Uhlig S."/>
            <person name="Proctor R.H."/>
        </authorList>
    </citation>
    <scope>NUCLEOTIDE SEQUENCE [LARGE SCALE GENOMIC DNA]</scope>
    <source>
        <strain evidence="3">NRRL 25331</strain>
    </source>
</reference>
<comment type="caution">
    <text evidence="2">The sequence shown here is derived from an EMBL/GenBank/DDBJ whole genome shotgun (WGS) entry which is preliminary data.</text>
</comment>
<evidence type="ECO:0000313" key="2">
    <source>
        <dbReference type="EMBL" id="KAF5681893.1"/>
    </source>
</evidence>